<dbReference type="STRING" id="109280.ENSHCOP00000016408"/>
<evidence type="ECO:0000313" key="9">
    <source>
        <dbReference type="Proteomes" id="UP000264820"/>
    </source>
</evidence>
<feature type="transmembrane region" description="Helical" evidence="5">
    <location>
        <begin position="115"/>
        <end position="138"/>
    </location>
</feature>
<keyword evidence="6" id="KW-0732">Signal</keyword>
<dbReference type="Proteomes" id="UP000264820">
    <property type="component" value="Unplaced"/>
</dbReference>
<keyword evidence="5" id="KW-1133">Transmembrane helix</keyword>
<dbReference type="GeneTree" id="ENSGT00940000160508"/>
<keyword evidence="9" id="KW-1185">Reference proteome</keyword>
<dbReference type="Gene3D" id="2.10.25.10">
    <property type="entry name" value="Laminin"/>
    <property type="match status" value="1"/>
</dbReference>
<dbReference type="GO" id="GO:0051781">
    <property type="term" value="P:positive regulation of cell division"/>
    <property type="evidence" value="ECO:0007669"/>
    <property type="project" value="UniProtKB-KW"/>
</dbReference>
<dbReference type="PANTHER" id="PTHR10740:SF3">
    <property type="entry name" value="PROBETACELLULIN"/>
    <property type="match status" value="1"/>
</dbReference>
<dbReference type="PROSITE" id="PS50026">
    <property type="entry name" value="EGF_3"/>
    <property type="match status" value="1"/>
</dbReference>
<name>A0A3Q2YG53_HIPCM</name>
<evidence type="ECO:0000313" key="8">
    <source>
        <dbReference type="Ensembl" id="ENSHCOP00000016408.1"/>
    </source>
</evidence>
<evidence type="ECO:0000256" key="1">
    <source>
        <dbReference type="ARBA" id="ARBA00022536"/>
    </source>
</evidence>
<dbReference type="GO" id="GO:0008284">
    <property type="term" value="P:positive regulation of cell population proliferation"/>
    <property type="evidence" value="ECO:0007669"/>
    <property type="project" value="TreeGrafter"/>
</dbReference>
<sequence>MVCVCVCACAIPAALALCELSLANWNTTSEAVNQTEAPCRHRGNGDNCTVPTTDTGQWNGHFSKCPQELNHYCIHGECRFVKDQKAPSCRCQRGYVGSRCEYVDLDWRRGERKQMIIVCVIVALIVLILLLVFVFVCSHRRLRCCRKRGRRREEPRNGTEKLKMMDTNAHPLTPVSGEPLTNNDV</sequence>
<evidence type="ECO:0000256" key="2">
    <source>
        <dbReference type="ARBA" id="ARBA00023157"/>
    </source>
</evidence>
<keyword evidence="5" id="KW-0472">Membrane</keyword>
<dbReference type="GO" id="GO:0045840">
    <property type="term" value="P:positive regulation of mitotic nuclear division"/>
    <property type="evidence" value="ECO:0007669"/>
    <property type="project" value="TreeGrafter"/>
</dbReference>
<dbReference type="GO" id="GO:0005154">
    <property type="term" value="F:epidermal growth factor receptor binding"/>
    <property type="evidence" value="ECO:0007669"/>
    <property type="project" value="TreeGrafter"/>
</dbReference>
<dbReference type="PROSITE" id="PS00022">
    <property type="entry name" value="EGF_1"/>
    <property type="match status" value="1"/>
</dbReference>
<feature type="signal peptide" evidence="6">
    <location>
        <begin position="1"/>
        <end position="16"/>
    </location>
</feature>
<evidence type="ECO:0000259" key="7">
    <source>
        <dbReference type="PROSITE" id="PS50026"/>
    </source>
</evidence>
<dbReference type="OMA" id="QPKRKGH"/>
<accession>A0A3Q2YG53</accession>
<comment type="caution">
    <text evidence="3">Lacks conserved residue(s) required for the propagation of feature annotation.</text>
</comment>
<dbReference type="Ensembl" id="ENSHCOT00000024570.1">
    <property type="protein sequence ID" value="ENSHCOP00000016408.1"/>
    <property type="gene ID" value="ENSHCOG00000020145.1"/>
</dbReference>
<reference evidence="8" key="2">
    <citation type="submission" date="2025-09" db="UniProtKB">
        <authorList>
            <consortium name="Ensembl"/>
        </authorList>
    </citation>
    <scope>IDENTIFICATION</scope>
</reference>
<protein>
    <submittedName>
        <fullName evidence="8">Probetacellulin-like</fullName>
    </submittedName>
</protein>
<feature type="domain" description="EGF-like" evidence="7">
    <location>
        <begin position="61"/>
        <end position="101"/>
    </location>
</feature>
<dbReference type="SUPFAM" id="SSF57196">
    <property type="entry name" value="EGF/Laminin"/>
    <property type="match status" value="1"/>
</dbReference>
<dbReference type="InterPro" id="IPR000742">
    <property type="entry name" value="EGF"/>
</dbReference>
<dbReference type="GO" id="GO:0007173">
    <property type="term" value="P:epidermal growth factor receptor signaling pathway"/>
    <property type="evidence" value="ECO:0007669"/>
    <property type="project" value="TreeGrafter"/>
</dbReference>
<feature type="compositionally biased region" description="Basic and acidic residues" evidence="4">
    <location>
        <begin position="154"/>
        <end position="164"/>
    </location>
</feature>
<evidence type="ECO:0000256" key="4">
    <source>
        <dbReference type="SAM" id="MobiDB-lite"/>
    </source>
</evidence>
<dbReference type="PANTHER" id="PTHR10740">
    <property type="entry name" value="TRANSFORMING GROWTH FACTOR ALPHA"/>
    <property type="match status" value="1"/>
</dbReference>
<evidence type="ECO:0000256" key="3">
    <source>
        <dbReference type="PROSITE-ProRule" id="PRU00076"/>
    </source>
</evidence>
<keyword evidence="5" id="KW-0812">Transmembrane</keyword>
<dbReference type="GO" id="GO:0005886">
    <property type="term" value="C:plasma membrane"/>
    <property type="evidence" value="ECO:0007669"/>
    <property type="project" value="UniProtKB-SubCell"/>
</dbReference>
<evidence type="ECO:0000256" key="6">
    <source>
        <dbReference type="SAM" id="SignalP"/>
    </source>
</evidence>
<dbReference type="PROSITE" id="PS01186">
    <property type="entry name" value="EGF_2"/>
    <property type="match status" value="1"/>
</dbReference>
<feature type="region of interest" description="Disordered" evidence="4">
    <location>
        <begin position="154"/>
        <end position="185"/>
    </location>
</feature>
<dbReference type="AlphaFoldDB" id="A0A3Q2YG53"/>
<proteinExistence type="predicted"/>
<keyword evidence="1 3" id="KW-0245">EGF-like domain</keyword>
<feature type="chain" id="PRO_5047080010" evidence="6">
    <location>
        <begin position="17"/>
        <end position="185"/>
    </location>
</feature>
<dbReference type="PRINTS" id="PR00009">
    <property type="entry name" value="EGFTGF"/>
</dbReference>
<dbReference type="GO" id="GO:0008083">
    <property type="term" value="F:growth factor activity"/>
    <property type="evidence" value="ECO:0007669"/>
    <property type="project" value="UniProtKB-KW"/>
</dbReference>
<feature type="disulfide bond" evidence="3">
    <location>
        <begin position="91"/>
        <end position="100"/>
    </location>
</feature>
<organism evidence="8 9">
    <name type="scientific">Hippocampus comes</name>
    <name type="common">Tiger tail seahorse</name>
    <dbReference type="NCBI Taxonomy" id="109280"/>
    <lineage>
        <taxon>Eukaryota</taxon>
        <taxon>Metazoa</taxon>
        <taxon>Chordata</taxon>
        <taxon>Craniata</taxon>
        <taxon>Vertebrata</taxon>
        <taxon>Euteleostomi</taxon>
        <taxon>Actinopterygii</taxon>
        <taxon>Neopterygii</taxon>
        <taxon>Teleostei</taxon>
        <taxon>Neoteleostei</taxon>
        <taxon>Acanthomorphata</taxon>
        <taxon>Syngnathiaria</taxon>
        <taxon>Syngnathiformes</taxon>
        <taxon>Syngnathoidei</taxon>
        <taxon>Syngnathidae</taxon>
        <taxon>Hippocampus</taxon>
    </lineage>
</organism>
<evidence type="ECO:0000256" key="5">
    <source>
        <dbReference type="SAM" id="Phobius"/>
    </source>
</evidence>
<keyword evidence="2 3" id="KW-1015">Disulfide bond</keyword>
<dbReference type="GO" id="GO:0005615">
    <property type="term" value="C:extracellular space"/>
    <property type="evidence" value="ECO:0007669"/>
    <property type="project" value="TreeGrafter"/>
</dbReference>
<dbReference type="GO" id="GO:0030297">
    <property type="term" value="F:transmembrane receptor protein tyrosine kinase activator activity"/>
    <property type="evidence" value="ECO:0007669"/>
    <property type="project" value="UniProtKB-ARBA"/>
</dbReference>
<reference evidence="8" key="1">
    <citation type="submission" date="2025-08" db="UniProtKB">
        <authorList>
            <consortium name="Ensembl"/>
        </authorList>
    </citation>
    <scope>IDENTIFICATION</scope>
</reference>